<reference evidence="4 5" key="1">
    <citation type="submission" date="2016-10" db="EMBL/GenBank/DDBJ databases">
        <authorList>
            <person name="Varghese N."/>
            <person name="Submissions S."/>
        </authorList>
    </citation>
    <scope>NUCLEOTIDE SEQUENCE [LARGE SCALE GENOMIC DNA]</scope>
    <source>
        <strain evidence="4 5">ATCC 19403</strain>
    </source>
</reference>
<dbReference type="PANTHER" id="PTHR30204">
    <property type="entry name" value="REDOX-CYCLING DRUG-SENSING TRANSCRIPTIONAL ACTIVATOR SOXR"/>
    <property type="match status" value="1"/>
</dbReference>
<dbReference type="SUPFAM" id="SSF46955">
    <property type="entry name" value="Putative DNA-binding domain"/>
    <property type="match status" value="1"/>
</dbReference>
<dbReference type="InterPro" id="IPR009061">
    <property type="entry name" value="DNA-bd_dom_put_sf"/>
</dbReference>
<sequence>MGYTIKQVSERTNLSAHVLRYYEKEGLLFNINRSTSGIRSYTEDDLEWLGLICCLKNTGMSLKQIKEFVELSAEGRETLKQRCDILIEHKKNVEAQIQEMNKHLEKVSHKINHYTKQYHEYNHDASHQNSET</sequence>
<evidence type="ECO:0000313" key="4">
    <source>
        <dbReference type="EMBL" id="SET84465.1"/>
    </source>
</evidence>
<dbReference type="PROSITE" id="PS50937">
    <property type="entry name" value="HTH_MERR_2"/>
    <property type="match status" value="1"/>
</dbReference>
<gene>
    <name evidence="4" type="ORF">SAMN02745906_2360</name>
</gene>
<dbReference type="RefSeq" id="WP_025233899.1">
    <property type="nucleotide sequence ID" value="NZ_LT630003.1"/>
</dbReference>
<dbReference type="Gene3D" id="1.10.1660.10">
    <property type="match status" value="1"/>
</dbReference>
<dbReference type="Pfam" id="PF13411">
    <property type="entry name" value="MerR_1"/>
    <property type="match status" value="1"/>
</dbReference>
<evidence type="ECO:0000256" key="2">
    <source>
        <dbReference type="SAM" id="Coils"/>
    </source>
</evidence>
<dbReference type="GO" id="GO:0003677">
    <property type="term" value="F:DNA binding"/>
    <property type="evidence" value="ECO:0007669"/>
    <property type="project" value="UniProtKB-KW"/>
</dbReference>
<evidence type="ECO:0000256" key="1">
    <source>
        <dbReference type="ARBA" id="ARBA00023125"/>
    </source>
</evidence>
<protein>
    <submittedName>
        <fullName evidence="4">DNA-binding transcriptional regulator, MerR family</fullName>
    </submittedName>
</protein>
<keyword evidence="5" id="KW-1185">Reference proteome</keyword>
<evidence type="ECO:0000313" key="5">
    <source>
        <dbReference type="Proteomes" id="UP000198970"/>
    </source>
</evidence>
<dbReference type="Proteomes" id="UP000198970">
    <property type="component" value="Chromosome I"/>
</dbReference>
<organism evidence="4 5">
    <name type="scientific">Lacrimispora sphenoides JCM 1415</name>
    <dbReference type="NCBI Taxonomy" id="1297793"/>
    <lineage>
        <taxon>Bacteria</taxon>
        <taxon>Bacillati</taxon>
        <taxon>Bacillota</taxon>
        <taxon>Clostridia</taxon>
        <taxon>Lachnospirales</taxon>
        <taxon>Lachnospiraceae</taxon>
        <taxon>Lacrimispora</taxon>
    </lineage>
</organism>
<feature type="coiled-coil region" evidence="2">
    <location>
        <begin position="76"/>
        <end position="117"/>
    </location>
</feature>
<proteinExistence type="predicted"/>
<keyword evidence="1 4" id="KW-0238">DNA-binding</keyword>
<feature type="domain" description="HTH merR-type" evidence="3">
    <location>
        <begin position="1"/>
        <end position="71"/>
    </location>
</feature>
<evidence type="ECO:0000259" key="3">
    <source>
        <dbReference type="PROSITE" id="PS50937"/>
    </source>
</evidence>
<dbReference type="SMART" id="SM00422">
    <property type="entry name" value="HTH_MERR"/>
    <property type="match status" value="1"/>
</dbReference>
<dbReference type="EMBL" id="LT630003">
    <property type="protein sequence ID" value="SET84465.1"/>
    <property type="molecule type" value="Genomic_DNA"/>
</dbReference>
<dbReference type="PANTHER" id="PTHR30204:SF83">
    <property type="entry name" value="TRANSCRIPTIONAL REGULATOR, MERR FAMILY"/>
    <property type="match status" value="1"/>
</dbReference>
<name>A0ABY1C9U6_9FIRM</name>
<dbReference type="InterPro" id="IPR000551">
    <property type="entry name" value="MerR-type_HTH_dom"/>
</dbReference>
<accession>A0ABY1C9U6</accession>
<dbReference type="CDD" id="cd01109">
    <property type="entry name" value="HTH_YyaN"/>
    <property type="match status" value="1"/>
</dbReference>
<dbReference type="InterPro" id="IPR047057">
    <property type="entry name" value="MerR_fam"/>
</dbReference>
<keyword evidence="2" id="KW-0175">Coiled coil</keyword>